<gene>
    <name evidence="3" type="ordered locus">BamMC406_0154</name>
</gene>
<protein>
    <recommendedName>
        <fullName evidence="5">TIGR04222 domain-containing membrane protein</fullName>
    </recommendedName>
</protein>
<evidence type="ECO:0008006" key="5">
    <source>
        <dbReference type="Google" id="ProtNLM"/>
    </source>
</evidence>
<accession>B1YQR1</accession>
<keyword evidence="2" id="KW-0812">Transmembrane</keyword>
<evidence type="ECO:0000313" key="3">
    <source>
        <dbReference type="EMBL" id="ACB62655.1"/>
    </source>
</evidence>
<dbReference type="InterPro" id="IPR026467">
    <property type="entry name" value="Ser/Gly_Cys_C_dom"/>
</dbReference>
<keyword evidence="2" id="KW-0472">Membrane</keyword>
<name>B1YQR1_BURA4</name>
<dbReference type="RefSeq" id="WP_012362805.1">
    <property type="nucleotide sequence ID" value="NC_010551.1"/>
</dbReference>
<dbReference type="EMBL" id="CP001025">
    <property type="protein sequence ID" value="ACB62655.1"/>
    <property type="molecule type" value="Genomic_DNA"/>
</dbReference>
<keyword evidence="2" id="KW-1133">Transmembrane helix</keyword>
<feature type="transmembrane region" description="Helical" evidence="2">
    <location>
        <begin position="398"/>
        <end position="415"/>
    </location>
</feature>
<feature type="transmembrane region" description="Helical" evidence="2">
    <location>
        <begin position="375"/>
        <end position="392"/>
    </location>
</feature>
<feature type="transmembrane region" description="Helical" evidence="2">
    <location>
        <begin position="451"/>
        <end position="471"/>
    </location>
</feature>
<feature type="transmembrane region" description="Helical" evidence="2">
    <location>
        <begin position="228"/>
        <end position="246"/>
    </location>
</feature>
<dbReference type="AlphaFoldDB" id="B1YQR1"/>
<evidence type="ECO:0000313" key="4">
    <source>
        <dbReference type="Proteomes" id="UP000001680"/>
    </source>
</evidence>
<evidence type="ECO:0000256" key="1">
    <source>
        <dbReference type="SAM" id="MobiDB-lite"/>
    </source>
</evidence>
<feature type="compositionally biased region" description="Low complexity" evidence="1">
    <location>
        <begin position="494"/>
        <end position="529"/>
    </location>
</feature>
<feature type="region of interest" description="Disordered" evidence="1">
    <location>
        <begin position="480"/>
        <end position="529"/>
    </location>
</feature>
<dbReference type="OrthoDB" id="278697at2"/>
<sequence length="529" mass="55948">MAAIPSLPSARDARALTDAQQALLTRLLAYSPDDPHAALPYSRRLAEAEGWTHAHALAVIDEYKRFAFLAQAAGHPVTPSVAVDAAWHFHLQYTLEYWDVFCAGVLRAPLHHMPGTGAPDEAAVYARRYQDTLDSYRRLFGCEPPASIWPRPNSRPTDAGSPQAKAPEGPAPRTNRPTEPPSAAIPAGRRIWRDRLPKAIVPAAAASVIATAASARDFDVLNYTGPQFLAFYLPVCIVALLLIVVLQQIEYRCRRRRAQAFSSVLTAEEAAYLMGDESRAVQVATLSLVQAGAIDLSMGGRMGARVRSVDPTRGGAYADECAWLAALPDGEASFGAFRQLLARRVSDYANALRGRRGAWLWEAGEMRAARMGSRAIALAVLGTGAAKLAVGLSRGRPVLLLVISMAVFAIAYRIVTRRLTGFGRGGLTVGGRTALAEHQRARRDEPDSPDAVLWATALFGAGALAGTAWAAHSMALMEPPPVPPMAARGGGSSGSTSSSSDSSSNCSSSSSCSSSSCSSSSCGGCSSSS</sequence>
<reference evidence="4" key="1">
    <citation type="submission" date="2008-04" db="EMBL/GenBank/DDBJ databases">
        <title>Complete sequence of chromosome 1 of Burkholderia ambifaria MC40-6.</title>
        <authorList>
            <person name="Copeland A."/>
            <person name="Lucas S."/>
            <person name="Lapidus A."/>
            <person name="Glavina del Rio T."/>
            <person name="Dalin E."/>
            <person name="Tice H."/>
            <person name="Pitluck S."/>
            <person name="Chain P."/>
            <person name="Malfatti S."/>
            <person name="Shin M."/>
            <person name="Vergez L."/>
            <person name="Lang D."/>
            <person name="Schmutz J."/>
            <person name="Larimer F."/>
            <person name="Land M."/>
            <person name="Hauser L."/>
            <person name="Kyrpides N."/>
            <person name="Lykidis A."/>
            <person name="Ramette A."/>
            <person name="Konstantinidis K."/>
            <person name="Tiedje J."/>
            <person name="Richardson P."/>
        </authorList>
    </citation>
    <scope>NUCLEOTIDE SEQUENCE [LARGE SCALE GENOMIC DNA]</scope>
    <source>
        <strain evidence="4">MC40-6</strain>
    </source>
</reference>
<organism evidence="3 4">
    <name type="scientific">Burkholderia ambifaria (strain MC40-6)</name>
    <dbReference type="NCBI Taxonomy" id="398577"/>
    <lineage>
        <taxon>Bacteria</taxon>
        <taxon>Pseudomonadati</taxon>
        <taxon>Pseudomonadota</taxon>
        <taxon>Betaproteobacteria</taxon>
        <taxon>Burkholderiales</taxon>
        <taxon>Burkholderiaceae</taxon>
        <taxon>Burkholderia</taxon>
        <taxon>Burkholderia cepacia complex</taxon>
    </lineage>
</organism>
<dbReference type="NCBIfam" id="TIGR04222">
    <property type="entry name" value="near_uncomplex"/>
    <property type="match status" value="1"/>
</dbReference>
<dbReference type="KEGG" id="bac:BamMC406_0154"/>
<dbReference type="Proteomes" id="UP000001680">
    <property type="component" value="Chromosome 1"/>
</dbReference>
<evidence type="ECO:0000256" key="2">
    <source>
        <dbReference type="SAM" id="Phobius"/>
    </source>
</evidence>
<dbReference type="HOGENOM" id="CLU_509906_0_0_4"/>
<proteinExistence type="predicted"/>
<feature type="region of interest" description="Disordered" evidence="1">
    <location>
        <begin position="147"/>
        <end position="187"/>
    </location>
</feature>